<feature type="chain" id="PRO_5021494688" evidence="1">
    <location>
        <begin position="25"/>
        <end position="286"/>
    </location>
</feature>
<evidence type="ECO:0000259" key="2">
    <source>
        <dbReference type="Pfam" id="PF01738"/>
    </source>
</evidence>
<reference evidence="3 4" key="1">
    <citation type="journal article" date="2019" name="Nat. Ecol. Evol.">
        <title>Megaphylogeny resolves global patterns of mushroom evolution.</title>
        <authorList>
            <person name="Varga T."/>
            <person name="Krizsan K."/>
            <person name="Foldi C."/>
            <person name="Dima B."/>
            <person name="Sanchez-Garcia M."/>
            <person name="Sanchez-Ramirez S."/>
            <person name="Szollosi G.J."/>
            <person name="Szarkandi J.G."/>
            <person name="Papp V."/>
            <person name="Albert L."/>
            <person name="Andreopoulos W."/>
            <person name="Angelini C."/>
            <person name="Antonin V."/>
            <person name="Barry K.W."/>
            <person name="Bougher N.L."/>
            <person name="Buchanan P."/>
            <person name="Buyck B."/>
            <person name="Bense V."/>
            <person name="Catcheside P."/>
            <person name="Chovatia M."/>
            <person name="Cooper J."/>
            <person name="Damon W."/>
            <person name="Desjardin D."/>
            <person name="Finy P."/>
            <person name="Geml J."/>
            <person name="Haridas S."/>
            <person name="Hughes K."/>
            <person name="Justo A."/>
            <person name="Karasinski D."/>
            <person name="Kautmanova I."/>
            <person name="Kiss B."/>
            <person name="Kocsube S."/>
            <person name="Kotiranta H."/>
            <person name="LaButti K.M."/>
            <person name="Lechner B.E."/>
            <person name="Liimatainen K."/>
            <person name="Lipzen A."/>
            <person name="Lukacs Z."/>
            <person name="Mihaltcheva S."/>
            <person name="Morgado L.N."/>
            <person name="Niskanen T."/>
            <person name="Noordeloos M.E."/>
            <person name="Ohm R.A."/>
            <person name="Ortiz-Santana B."/>
            <person name="Ovrebo C."/>
            <person name="Racz N."/>
            <person name="Riley R."/>
            <person name="Savchenko A."/>
            <person name="Shiryaev A."/>
            <person name="Soop K."/>
            <person name="Spirin V."/>
            <person name="Szebenyi C."/>
            <person name="Tomsovsky M."/>
            <person name="Tulloss R.E."/>
            <person name="Uehling J."/>
            <person name="Grigoriev I.V."/>
            <person name="Vagvolgyi C."/>
            <person name="Papp T."/>
            <person name="Martin F.M."/>
            <person name="Miettinen O."/>
            <person name="Hibbett D.S."/>
            <person name="Nagy L.G."/>
        </authorList>
    </citation>
    <scope>NUCLEOTIDE SEQUENCE [LARGE SCALE GENOMIC DNA]</scope>
    <source>
        <strain evidence="3 4">FP101781</strain>
    </source>
</reference>
<keyword evidence="3" id="KW-0378">Hydrolase</keyword>
<feature type="signal peptide" evidence="1">
    <location>
        <begin position="1"/>
        <end position="24"/>
    </location>
</feature>
<keyword evidence="1" id="KW-0732">Signal</keyword>
<dbReference type="Proteomes" id="UP000298030">
    <property type="component" value="Unassembled WGS sequence"/>
</dbReference>
<organism evidence="3 4">
    <name type="scientific">Coprinellus micaceus</name>
    <name type="common">Glistening ink-cap mushroom</name>
    <name type="synonym">Coprinus micaceus</name>
    <dbReference type="NCBI Taxonomy" id="71717"/>
    <lineage>
        <taxon>Eukaryota</taxon>
        <taxon>Fungi</taxon>
        <taxon>Dikarya</taxon>
        <taxon>Basidiomycota</taxon>
        <taxon>Agaricomycotina</taxon>
        <taxon>Agaricomycetes</taxon>
        <taxon>Agaricomycetidae</taxon>
        <taxon>Agaricales</taxon>
        <taxon>Agaricineae</taxon>
        <taxon>Psathyrellaceae</taxon>
        <taxon>Coprinellus</taxon>
    </lineage>
</organism>
<dbReference type="PANTHER" id="PTHR17630">
    <property type="entry name" value="DIENELACTONE HYDROLASE"/>
    <property type="match status" value="1"/>
</dbReference>
<dbReference type="GO" id="GO:0016787">
    <property type="term" value="F:hydrolase activity"/>
    <property type="evidence" value="ECO:0007669"/>
    <property type="project" value="UniProtKB-KW"/>
</dbReference>
<name>A0A4Y7SIV7_COPMI</name>
<dbReference type="EMBL" id="QPFP01000104">
    <property type="protein sequence ID" value="TEB21691.1"/>
    <property type="molecule type" value="Genomic_DNA"/>
</dbReference>
<dbReference type="SUPFAM" id="SSF53474">
    <property type="entry name" value="alpha/beta-Hydrolases"/>
    <property type="match status" value="1"/>
</dbReference>
<accession>A0A4Y7SIV7</accession>
<proteinExistence type="predicted"/>
<gene>
    <name evidence="3" type="ORF">FA13DRAFT_1695702</name>
</gene>
<evidence type="ECO:0000313" key="3">
    <source>
        <dbReference type="EMBL" id="TEB21691.1"/>
    </source>
</evidence>
<dbReference type="InterPro" id="IPR029058">
    <property type="entry name" value="AB_hydrolase_fold"/>
</dbReference>
<feature type="domain" description="Dienelactone hydrolase" evidence="2">
    <location>
        <begin position="63"/>
        <end position="284"/>
    </location>
</feature>
<dbReference type="PANTHER" id="PTHR17630:SF44">
    <property type="entry name" value="PROTEIN AIM2"/>
    <property type="match status" value="1"/>
</dbReference>
<dbReference type="InterPro" id="IPR002925">
    <property type="entry name" value="Dienelactn_hydro"/>
</dbReference>
<dbReference type="STRING" id="71717.A0A4Y7SIV7"/>
<dbReference type="AlphaFoldDB" id="A0A4Y7SIV7"/>
<sequence length="286" mass="31186">MVSFTLRVVQFLSVVALLPSLVHSVPADQSPVLAGGLGPDCFSGTKHDGKPSGKNITIAGVPTYLSEPKKGTVNVKAPKVLLFYSDVFSAFFVNNQLLQDYFATQGYYVLGPDYFFGDPIQKHTTLDLEPLDPNFDLPAWLAKSRAQAAAALPAWVDAVKKRYGPKAQYTASGYCFGAKYSVEQAATDQIVAGAFAHPGDLTEAHFRALTKPLLLTCAEVDSTFPAQSLYRAVDVLTEEKKKYHVQIYSGTVHGFTTRANLSDENSVWSAEEAAKSTIGWFDRFTN</sequence>
<evidence type="ECO:0000256" key="1">
    <source>
        <dbReference type="SAM" id="SignalP"/>
    </source>
</evidence>
<dbReference type="Pfam" id="PF01738">
    <property type="entry name" value="DLH"/>
    <property type="match status" value="1"/>
</dbReference>
<protein>
    <submittedName>
        <fullName evidence="3">Alpha/beta-hydrolase</fullName>
    </submittedName>
</protein>
<keyword evidence="4" id="KW-1185">Reference proteome</keyword>
<dbReference type="Gene3D" id="3.40.50.1820">
    <property type="entry name" value="alpha/beta hydrolase"/>
    <property type="match status" value="1"/>
</dbReference>
<evidence type="ECO:0000313" key="4">
    <source>
        <dbReference type="Proteomes" id="UP000298030"/>
    </source>
</evidence>
<comment type="caution">
    <text evidence="3">The sequence shown here is derived from an EMBL/GenBank/DDBJ whole genome shotgun (WGS) entry which is preliminary data.</text>
</comment>
<dbReference type="OrthoDB" id="1393670at2759"/>